<keyword evidence="2" id="KW-1185">Reference proteome</keyword>
<dbReference type="HOGENOM" id="CLU_1849037_0_0_1"/>
<accession>V9ENP2</accession>
<evidence type="ECO:0000313" key="1">
    <source>
        <dbReference type="EMBL" id="ETI40526.1"/>
    </source>
</evidence>
<gene>
    <name evidence="1" type="ORF">F443_14108</name>
</gene>
<evidence type="ECO:0000313" key="2">
    <source>
        <dbReference type="Proteomes" id="UP000018721"/>
    </source>
</evidence>
<dbReference type="EMBL" id="ANIZ01002439">
    <property type="protein sequence ID" value="ETI40526.1"/>
    <property type="molecule type" value="Genomic_DNA"/>
</dbReference>
<reference evidence="1 2" key="1">
    <citation type="submission" date="2013-11" db="EMBL/GenBank/DDBJ databases">
        <title>The Genome Sequence of Phytophthora parasitica P1569.</title>
        <authorList>
            <consortium name="The Broad Institute Genomics Platform"/>
            <person name="Russ C."/>
            <person name="Tyler B."/>
            <person name="Panabieres F."/>
            <person name="Shan W."/>
            <person name="Tripathy S."/>
            <person name="Grunwald N."/>
            <person name="Machado M."/>
            <person name="Johnson C.S."/>
            <person name="Arredondo F."/>
            <person name="Hong C."/>
            <person name="Coffey M."/>
            <person name="Young S.K."/>
            <person name="Zeng Q."/>
            <person name="Gargeya S."/>
            <person name="Fitzgerald M."/>
            <person name="Abouelleil A."/>
            <person name="Alvarado L."/>
            <person name="Chapman S.B."/>
            <person name="Gainer-Dewar J."/>
            <person name="Goldberg J."/>
            <person name="Griggs A."/>
            <person name="Gujja S."/>
            <person name="Hansen M."/>
            <person name="Howarth C."/>
            <person name="Imamovic A."/>
            <person name="Ireland A."/>
            <person name="Larimer J."/>
            <person name="McCowan C."/>
            <person name="Murphy C."/>
            <person name="Pearson M."/>
            <person name="Poon T.W."/>
            <person name="Priest M."/>
            <person name="Roberts A."/>
            <person name="Saif S."/>
            <person name="Shea T."/>
            <person name="Sykes S."/>
            <person name="Wortman J."/>
            <person name="Nusbaum C."/>
            <person name="Birren B."/>
        </authorList>
    </citation>
    <scope>NUCLEOTIDE SEQUENCE [LARGE SCALE GENOMIC DNA]</scope>
    <source>
        <strain evidence="1 2">P1569</strain>
    </source>
</reference>
<dbReference type="Proteomes" id="UP000018721">
    <property type="component" value="Unassembled WGS sequence"/>
</dbReference>
<dbReference type="AlphaFoldDB" id="V9ENP2"/>
<protein>
    <submittedName>
        <fullName evidence="1">Uncharacterized protein</fullName>
    </submittedName>
</protein>
<name>V9ENP2_PHYNI</name>
<organism evidence="1 2">
    <name type="scientific">Phytophthora nicotianae P1569</name>
    <dbReference type="NCBI Taxonomy" id="1317065"/>
    <lineage>
        <taxon>Eukaryota</taxon>
        <taxon>Sar</taxon>
        <taxon>Stramenopiles</taxon>
        <taxon>Oomycota</taxon>
        <taxon>Peronosporomycetes</taxon>
        <taxon>Peronosporales</taxon>
        <taxon>Peronosporaceae</taxon>
        <taxon>Phytophthora</taxon>
    </lineage>
</organism>
<comment type="caution">
    <text evidence="1">The sequence shown here is derived from an EMBL/GenBank/DDBJ whole genome shotgun (WGS) entry which is preliminary data.</text>
</comment>
<sequence length="139" mass="15207">MVLSSYSGGGEVITGAKLLRFRSTQWLDTTCMMAALLFLAKRYAKFGVGVVGPGWYNYMGVGEQIKDAGSNGAFNKLNNRVVGVVNLRGSYHWLAYHISVGSSGKIVCHLFDPSQNCDRYKTLKVPDRDSDCSNISSTL</sequence>
<proteinExistence type="predicted"/>